<dbReference type="eggNOG" id="ENOG502QT92">
    <property type="taxonomic scope" value="Eukaryota"/>
</dbReference>
<feature type="compositionally biased region" description="Low complexity" evidence="1">
    <location>
        <begin position="178"/>
        <end position="224"/>
    </location>
</feature>
<keyword evidence="2" id="KW-0472">Membrane</keyword>
<feature type="compositionally biased region" description="Low complexity" evidence="1">
    <location>
        <begin position="131"/>
        <end position="160"/>
    </location>
</feature>
<dbReference type="Proteomes" id="UP000008141">
    <property type="component" value="Unassembled WGS sequence"/>
</dbReference>
<evidence type="ECO:0000313" key="4">
    <source>
        <dbReference type="Proteomes" id="UP000008141"/>
    </source>
</evidence>
<feature type="compositionally biased region" description="Low complexity" evidence="1">
    <location>
        <begin position="297"/>
        <end position="306"/>
    </location>
</feature>
<keyword evidence="4" id="KW-1185">Reference proteome</keyword>
<dbReference type="InParanoid" id="E1ZD22"/>
<feature type="transmembrane region" description="Helical" evidence="2">
    <location>
        <begin position="872"/>
        <end position="893"/>
    </location>
</feature>
<accession>E1ZD22</accession>
<proteinExistence type="predicted"/>
<feature type="transmembrane region" description="Helical" evidence="2">
    <location>
        <begin position="1011"/>
        <end position="1032"/>
    </location>
</feature>
<feature type="region of interest" description="Disordered" evidence="1">
    <location>
        <begin position="1142"/>
        <end position="1183"/>
    </location>
</feature>
<feature type="compositionally biased region" description="Pro residues" evidence="1">
    <location>
        <begin position="1147"/>
        <end position="1166"/>
    </location>
</feature>
<feature type="region of interest" description="Disordered" evidence="1">
    <location>
        <begin position="297"/>
        <end position="324"/>
    </location>
</feature>
<protein>
    <submittedName>
        <fullName evidence="3">Uncharacterized protein</fullName>
    </submittedName>
</protein>
<keyword evidence="2" id="KW-0812">Transmembrane</keyword>
<feature type="compositionally biased region" description="Low complexity" evidence="1">
    <location>
        <begin position="110"/>
        <end position="119"/>
    </location>
</feature>
<name>E1ZD22_CHLVA</name>
<gene>
    <name evidence="3" type="ORF">CHLNCDRAFT_144810</name>
</gene>
<dbReference type="RefSeq" id="XP_005848247.1">
    <property type="nucleotide sequence ID" value="XM_005848185.1"/>
</dbReference>
<feature type="compositionally biased region" description="Pro residues" evidence="1">
    <location>
        <begin position="1244"/>
        <end position="1259"/>
    </location>
</feature>
<dbReference type="PANTHER" id="PTHR35482:SF1">
    <property type="entry name" value="CYTOCHROME C OXIDASE SUBUNIT"/>
    <property type="match status" value="1"/>
</dbReference>
<dbReference type="GeneID" id="17355718"/>
<feature type="region of interest" description="Disordered" evidence="1">
    <location>
        <begin position="244"/>
        <end position="263"/>
    </location>
</feature>
<organism evidence="4">
    <name type="scientific">Chlorella variabilis</name>
    <name type="common">Green alga</name>
    <dbReference type="NCBI Taxonomy" id="554065"/>
    <lineage>
        <taxon>Eukaryota</taxon>
        <taxon>Viridiplantae</taxon>
        <taxon>Chlorophyta</taxon>
        <taxon>core chlorophytes</taxon>
        <taxon>Trebouxiophyceae</taxon>
        <taxon>Chlorellales</taxon>
        <taxon>Chlorellaceae</taxon>
        <taxon>Chlorella clade</taxon>
        <taxon>Chlorella</taxon>
    </lineage>
</organism>
<dbReference type="OrthoDB" id="206869at2759"/>
<feature type="region of interest" description="Disordered" evidence="1">
    <location>
        <begin position="344"/>
        <end position="363"/>
    </location>
</feature>
<feature type="region of interest" description="Disordered" evidence="1">
    <location>
        <begin position="1224"/>
        <end position="1259"/>
    </location>
</feature>
<feature type="transmembrane region" description="Helical" evidence="2">
    <location>
        <begin position="526"/>
        <end position="548"/>
    </location>
</feature>
<evidence type="ECO:0000256" key="1">
    <source>
        <dbReference type="SAM" id="MobiDB-lite"/>
    </source>
</evidence>
<dbReference type="PANTHER" id="PTHR35482">
    <property type="entry name" value="CYTOCHROME C OXIDASE SUBUNIT"/>
    <property type="match status" value="1"/>
</dbReference>
<dbReference type="AlphaFoldDB" id="E1ZD22"/>
<feature type="compositionally biased region" description="Polar residues" evidence="1">
    <location>
        <begin position="1224"/>
        <end position="1236"/>
    </location>
</feature>
<feature type="transmembrane region" description="Helical" evidence="2">
    <location>
        <begin position="649"/>
        <end position="667"/>
    </location>
</feature>
<reference evidence="3 4" key="1">
    <citation type="journal article" date="2010" name="Plant Cell">
        <title>The Chlorella variabilis NC64A genome reveals adaptation to photosymbiosis, coevolution with viruses, and cryptic sex.</title>
        <authorList>
            <person name="Blanc G."/>
            <person name="Duncan G."/>
            <person name="Agarkova I."/>
            <person name="Borodovsky M."/>
            <person name="Gurnon J."/>
            <person name="Kuo A."/>
            <person name="Lindquist E."/>
            <person name="Lucas S."/>
            <person name="Pangilinan J."/>
            <person name="Polle J."/>
            <person name="Salamov A."/>
            <person name="Terry A."/>
            <person name="Yamada T."/>
            <person name="Dunigan D.D."/>
            <person name="Grigoriev I.V."/>
            <person name="Claverie J.M."/>
            <person name="Van Etten J.L."/>
        </authorList>
    </citation>
    <scope>NUCLEOTIDE SEQUENCE [LARGE SCALE GENOMIC DNA]</scope>
    <source>
        <strain evidence="3 4">NC64A</strain>
    </source>
</reference>
<feature type="transmembrane region" description="Helical" evidence="2">
    <location>
        <begin position="810"/>
        <end position="832"/>
    </location>
</feature>
<feature type="transmembrane region" description="Helical" evidence="2">
    <location>
        <begin position="779"/>
        <end position="798"/>
    </location>
</feature>
<sequence length="1259" mass="130214">MIARTSAALRTAPSAPPPAQRRQRLGQRCSAEAPGGPPLTPAQQQIREAMQARISKAREYKKGGQGQPPATGAAGAIPVPQPPPPAAAAAAAAGAPPAPPPASGQDVEQAFDQAAQQLAAKEEAKFLQAVSETSPSSSSSSGGTASSSSSSGGTSEAAASREAMLARIAAARSYKQQPGSGSPPATSPAATASPASVFPAAPRGTASPQAQPAPEQQQQLQQQQDEAEQQRSFRTGGGGAVQAANWLRFAEKPDRGDGGAAIDQNLSAEQFTLAKEAQKKQQRVEIITADASWAAQARQDRAAQQGQPGGEAGGSVIEEEKGEDLHKPKVATWGVFPRPRNISEAYGGGRTLRPGQALEPQEQAVEREERIKRSMQEYRKSLGLDVDPEVEAQAQALCDEGTALFDQGLISLALPKFAAASELMALRSRLGGEARLQQAICLDSLGQNQEAYDIYKNIQTHPAPGVAKKAKRMLFGWKAAESLKTKNLSYQPSTDQWRRYFDAVNQNAAYAPPPVRSGEEEEEGSGFLLAAVAVLVVILLPAVLSTLLATAGQAAAQTCPSAPWRSLPLATRPAPLAQLDLGNWQGYIKSSLVPHVVGAGVALILSLILLLSFLAWRLVKLCSCCECVRGPQREGKKARKLLTGSGARWVKAAVLLLAAGVLAGGIYGETQVQAVMVDAGLAAITTVTDYIEAALAAGAATVAATQAMDAQLLVVKDGLTGLGPMAAGLAIDDTHSSLSSFTSFDTDLATIRSNTVDRVNTAIDDHSPIARTADKWRGIGLYIAYGVLAGLAVVAAFAMLVDWPAAAKPLILLFLILMLLVWIFVVALTAVLRVGNDVCVNVEDKLMEAVSGSGSFSLGSGGSGKPRRLTRAAATLAWTAAGAAAALVQYYLFGTGGTVLTVLNSTMGIDVDASLATANATLIDLQASFPFSAAGAVICYRLFAGRAAIDGNPALAAVSGDFGAVAALFANVSASVDALEVALSYSTFHPVWVGLKSYLCCDLLNSVGSTWTSLIVTASFGLALLIAAFIWIGRMDKLHSLGCCHIYSARDYSLEGEGRGDKGGTAGADGALLAAKKKEGLAPISVPQSPIMARCAVWKEGYFPPPSPSGASTKARLTPPQFHSVATGEPVAAAVAAAGTSLYPPVHGEPPSPSHGASQPPPPPAVAIPGSGSYPTSPTGSFVAPNEAELRAEAQRAAQLAGRAFSMATQAQNLLECIARTSSGMSQGGRLSNLSSPHAGAVPSSPPSWTAPPPHFSNT</sequence>
<evidence type="ECO:0000256" key="2">
    <source>
        <dbReference type="SAM" id="Phobius"/>
    </source>
</evidence>
<feature type="region of interest" description="Disordered" evidence="1">
    <location>
        <begin position="1"/>
        <end position="239"/>
    </location>
</feature>
<feature type="compositionally biased region" description="Low complexity" evidence="1">
    <location>
        <begin position="67"/>
        <end position="78"/>
    </location>
</feature>
<dbReference type="EMBL" id="GL433842">
    <property type="protein sequence ID" value="EFN56145.1"/>
    <property type="molecule type" value="Genomic_DNA"/>
</dbReference>
<evidence type="ECO:0000313" key="3">
    <source>
        <dbReference type="EMBL" id="EFN56145.1"/>
    </source>
</evidence>
<dbReference type="KEGG" id="cvr:CHLNCDRAFT_144810"/>
<keyword evidence="2" id="KW-1133">Transmembrane helix</keyword>
<feature type="transmembrane region" description="Helical" evidence="2">
    <location>
        <begin position="592"/>
        <end position="616"/>
    </location>
</feature>
<feature type="compositionally biased region" description="Low complexity" evidence="1">
    <location>
        <begin position="1167"/>
        <end position="1181"/>
    </location>
</feature>